<evidence type="ECO:0000313" key="2">
    <source>
        <dbReference type="Proteomes" id="UP001175271"/>
    </source>
</evidence>
<dbReference type="AlphaFoldDB" id="A0AA39LXS0"/>
<gene>
    <name evidence="1" type="ORF">QR680_006646</name>
</gene>
<keyword evidence="2" id="KW-1185">Reference proteome</keyword>
<dbReference type="Proteomes" id="UP001175271">
    <property type="component" value="Unassembled WGS sequence"/>
</dbReference>
<sequence>MENISGVVTERSVRRLKYIWSVSPGRNRKLRLRGMPISLALKRHLGAKETFFEDPGFSEEDVAYLRGRGIVASVVNEHSTPTEESPPSEGESAFLCHSQSIRLLAKPEFIPKMSTKPSYYWTLTPSHLKSLSTGGLVEMEDHSQIEENIRKIREKFEEQRFTSDVTSCLEKILQGRKVKRVVLVGVGWFACKYDF</sequence>
<name>A0AA39LXS0_9BILA</name>
<evidence type="ECO:0000313" key="1">
    <source>
        <dbReference type="EMBL" id="KAK0413180.1"/>
    </source>
</evidence>
<accession>A0AA39LXS0</accession>
<organism evidence="1 2">
    <name type="scientific">Steinernema hermaphroditum</name>
    <dbReference type="NCBI Taxonomy" id="289476"/>
    <lineage>
        <taxon>Eukaryota</taxon>
        <taxon>Metazoa</taxon>
        <taxon>Ecdysozoa</taxon>
        <taxon>Nematoda</taxon>
        <taxon>Chromadorea</taxon>
        <taxon>Rhabditida</taxon>
        <taxon>Tylenchina</taxon>
        <taxon>Panagrolaimomorpha</taxon>
        <taxon>Strongyloidoidea</taxon>
        <taxon>Steinernematidae</taxon>
        <taxon>Steinernema</taxon>
    </lineage>
</organism>
<evidence type="ECO:0008006" key="3">
    <source>
        <dbReference type="Google" id="ProtNLM"/>
    </source>
</evidence>
<protein>
    <recommendedName>
        <fullName evidence="3">SRR1-like domain-containing protein</fullName>
    </recommendedName>
</protein>
<reference evidence="1" key="1">
    <citation type="submission" date="2023-06" db="EMBL/GenBank/DDBJ databases">
        <title>Genomic analysis of the entomopathogenic nematode Steinernema hermaphroditum.</title>
        <authorList>
            <person name="Schwarz E.M."/>
            <person name="Heppert J.K."/>
            <person name="Baniya A."/>
            <person name="Schwartz H.T."/>
            <person name="Tan C.-H."/>
            <person name="Antoshechkin I."/>
            <person name="Sternberg P.W."/>
            <person name="Goodrich-Blair H."/>
            <person name="Dillman A.R."/>
        </authorList>
    </citation>
    <scope>NUCLEOTIDE SEQUENCE</scope>
    <source>
        <strain evidence="1">PS9179</strain>
        <tissue evidence="1">Whole animal</tissue>
    </source>
</reference>
<proteinExistence type="predicted"/>
<comment type="caution">
    <text evidence="1">The sequence shown here is derived from an EMBL/GenBank/DDBJ whole genome shotgun (WGS) entry which is preliminary data.</text>
</comment>
<dbReference type="EMBL" id="JAUCMV010000003">
    <property type="protein sequence ID" value="KAK0413180.1"/>
    <property type="molecule type" value="Genomic_DNA"/>
</dbReference>